<keyword evidence="3 13" id="KW-0812">Transmembrane</keyword>
<dbReference type="PROSITE" id="PS00290">
    <property type="entry name" value="IG_MHC"/>
    <property type="match status" value="1"/>
</dbReference>
<evidence type="ECO:0000256" key="14">
    <source>
        <dbReference type="SAM" id="SignalP"/>
    </source>
</evidence>
<evidence type="ECO:0000256" key="13">
    <source>
        <dbReference type="SAM" id="Phobius"/>
    </source>
</evidence>
<dbReference type="OrthoDB" id="9940220at2759"/>
<keyword evidence="9" id="KW-1015">Disulfide bond</keyword>
<dbReference type="InterPro" id="IPR011162">
    <property type="entry name" value="MHC_I/II-like_Ag-recog"/>
</dbReference>
<keyword evidence="6 13" id="KW-1133">Transmembrane helix</keyword>
<dbReference type="PANTHER" id="PTHR19944">
    <property type="entry name" value="MHC CLASS II-RELATED"/>
    <property type="match status" value="1"/>
</dbReference>
<dbReference type="GO" id="GO:0002504">
    <property type="term" value="P:antigen processing and presentation of peptide or polysaccharide antigen via MHC class II"/>
    <property type="evidence" value="ECO:0007669"/>
    <property type="project" value="UniProtKB-KW"/>
</dbReference>
<dbReference type="AlphaFoldDB" id="A0A669C742"/>
<evidence type="ECO:0000256" key="3">
    <source>
        <dbReference type="ARBA" id="ARBA00022692"/>
    </source>
</evidence>
<dbReference type="InterPro" id="IPR001003">
    <property type="entry name" value="MHC_II_a_N"/>
</dbReference>
<evidence type="ECO:0000256" key="7">
    <source>
        <dbReference type="ARBA" id="ARBA00023130"/>
    </source>
</evidence>
<keyword evidence="17" id="KW-1185">Reference proteome</keyword>
<reference evidence="16" key="2">
    <citation type="submission" date="2025-08" db="UniProtKB">
        <authorList>
            <consortium name="Ensembl"/>
        </authorList>
    </citation>
    <scope>IDENTIFICATION</scope>
</reference>
<accession>A0A669C742</accession>
<dbReference type="KEGG" id="onl:100705515"/>
<organism evidence="16 17">
    <name type="scientific">Oreochromis niloticus</name>
    <name type="common">Nile tilapia</name>
    <name type="synonym">Tilapia nilotica</name>
    <dbReference type="NCBI Taxonomy" id="8128"/>
    <lineage>
        <taxon>Eukaryota</taxon>
        <taxon>Metazoa</taxon>
        <taxon>Chordata</taxon>
        <taxon>Craniata</taxon>
        <taxon>Vertebrata</taxon>
        <taxon>Euteleostomi</taxon>
        <taxon>Actinopterygii</taxon>
        <taxon>Neopterygii</taxon>
        <taxon>Teleostei</taxon>
        <taxon>Neoteleostei</taxon>
        <taxon>Acanthomorphata</taxon>
        <taxon>Ovalentaria</taxon>
        <taxon>Cichlomorphae</taxon>
        <taxon>Cichliformes</taxon>
        <taxon>Cichlidae</taxon>
        <taxon>African cichlids</taxon>
        <taxon>Pseudocrenilabrinae</taxon>
        <taxon>Oreochromini</taxon>
        <taxon>Oreochromis</taxon>
    </lineage>
</organism>
<comment type="subcellular location">
    <subcellularLocation>
        <location evidence="1">Membrane</location>
        <topology evidence="1">Single-pass type I membrane protein</topology>
    </subcellularLocation>
</comment>
<dbReference type="Gene3D" id="2.60.40.10">
    <property type="entry name" value="Immunoglobulins"/>
    <property type="match status" value="1"/>
</dbReference>
<dbReference type="GO" id="GO:0042613">
    <property type="term" value="C:MHC class II protein complex"/>
    <property type="evidence" value="ECO:0007669"/>
    <property type="project" value="UniProtKB-KW"/>
</dbReference>
<sequence>MKMKELLLFLSCVVCVSADALHTDIHVIGCSDFNGEVMFGLDREELWYADFEKQMGVSPQPSFIDPISFGAGAYKTAVSNLNTCRQNLQITREGIKDFPPLRDAPSGVMIYTRDEMELRVNNTLICHVTGFYPAPVKVSWTKNGRITTEGSSINTPYPNKNGTFTQIARLKFIPQQGDVYSCTVEHLALTKPLIKIYNVETPETPEKPKPSVGPAVFCGLGVIIGLLSAAGGTFFILKANKSI</sequence>
<feature type="chain" id="PRO_5025537627" evidence="14">
    <location>
        <begin position="19"/>
        <end position="243"/>
    </location>
</feature>
<reference evidence="16" key="3">
    <citation type="submission" date="2025-09" db="UniProtKB">
        <authorList>
            <consortium name="Ensembl"/>
        </authorList>
    </citation>
    <scope>IDENTIFICATION</scope>
</reference>
<keyword evidence="7" id="KW-1064">Adaptive immunity</keyword>
<evidence type="ECO:0000259" key="15">
    <source>
        <dbReference type="PROSITE" id="PS50835"/>
    </source>
</evidence>
<dbReference type="InterPro" id="IPR007110">
    <property type="entry name" value="Ig-like_dom"/>
</dbReference>
<reference evidence="17" key="1">
    <citation type="submission" date="2012-01" db="EMBL/GenBank/DDBJ databases">
        <title>The Genome Sequence of Oreochromis niloticus (Nile Tilapia).</title>
        <authorList>
            <consortium name="Broad Institute Genome Assembly Team"/>
            <consortium name="Broad Institute Sequencing Platform"/>
            <person name="Di Palma F."/>
            <person name="Johnson J."/>
            <person name="Lander E.S."/>
            <person name="Lindblad-Toh K."/>
        </authorList>
    </citation>
    <scope>NUCLEOTIDE SEQUENCE [LARGE SCALE GENOMIC DNA]</scope>
</reference>
<dbReference type="OMA" id="NIDIAKH"/>
<dbReference type="InterPro" id="IPR013783">
    <property type="entry name" value="Ig-like_fold"/>
</dbReference>
<dbReference type="Ensembl" id="ENSONIT00000060405.1">
    <property type="protein sequence ID" value="ENSONIP00000043975.1"/>
    <property type="gene ID" value="ENSONIG00000007453.2"/>
</dbReference>
<protein>
    <submittedName>
        <fullName evidence="16">RLA class II histocompatibility antigen, DP alpha-1 chain</fullName>
    </submittedName>
</protein>
<comment type="similarity">
    <text evidence="2">Belongs to the MHC class II family.</text>
</comment>
<dbReference type="InterPro" id="IPR003597">
    <property type="entry name" value="Ig_C1-set"/>
</dbReference>
<dbReference type="GeneID" id="100705515"/>
<dbReference type="Proteomes" id="UP000005207">
    <property type="component" value="Linkage group LG3"/>
</dbReference>
<evidence type="ECO:0000313" key="16">
    <source>
        <dbReference type="Ensembl" id="ENSONIP00000043975.1"/>
    </source>
</evidence>
<dbReference type="SUPFAM" id="SSF54452">
    <property type="entry name" value="MHC antigen-recognition domain"/>
    <property type="match status" value="1"/>
</dbReference>
<name>A0A669C742_ORENI</name>
<evidence type="ECO:0000256" key="12">
    <source>
        <dbReference type="ARBA" id="ARBA00023319"/>
    </source>
</evidence>
<evidence type="ECO:0000256" key="9">
    <source>
        <dbReference type="ARBA" id="ARBA00023157"/>
    </source>
</evidence>
<keyword evidence="12" id="KW-0393">Immunoglobulin domain</keyword>
<dbReference type="InterPro" id="IPR003006">
    <property type="entry name" value="Ig/MHC_CS"/>
</dbReference>
<keyword evidence="11" id="KW-0491">MHC II</keyword>
<evidence type="ECO:0000256" key="10">
    <source>
        <dbReference type="ARBA" id="ARBA00023180"/>
    </source>
</evidence>
<keyword evidence="10" id="KW-0325">Glycoprotein</keyword>
<keyword evidence="8 13" id="KW-0472">Membrane</keyword>
<dbReference type="PROSITE" id="PS50835">
    <property type="entry name" value="IG_LIKE"/>
    <property type="match status" value="1"/>
</dbReference>
<dbReference type="GeneTree" id="ENSGT00940000161847"/>
<dbReference type="SMART" id="SM00920">
    <property type="entry name" value="MHC_II_alpha"/>
    <property type="match status" value="1"/>
</dbReference>
<keyword evidence="5" id="KW-0391">Immunity</keyword>
<evidence type="ECO:0000256" key="6">
    <source>
        <dbReference type="ARBA" id="ARBA00022989"/>
    </source>
</evidence>
<dbReference type="InterPro" id="IPR036179">
    <property type="entry name" value="Ig-like_dom_sf"/>
</dbReference>
<dbReference type="SUPFAM" id="SSF48726">
    <property type="entry name" value="Immunoglobulin"/>
    <property type="match status" value="1"/>
</dbReference>
<evidence type="ECO:0000256" key="5">
    <source>
        <dbReference type="ARBA" id="ARBA00022859"/>
    </source>
</evidence>
<feature type="domain" description="Ig-like" evidence="15">
    <location>
        <begin position="99"/>
        <end position="194"/>
    </location>
</feature>
<evidence type="ECO:0000313" key="17">
    <source>
        <dbReference type="Proteomes" id="UP000005207"/>
    </source>
</evidence>
<dbReference type="Pfam" id="PF00993">
    <property type="entry name" value="MHC_II_alpha"/>
    <property type="match status" value="1"/>
</dbReference>
<evidence type="ECO:0000256" key="11">
    <source>
        <dbReference type="ARBA" id="ARBA00023182"/>
    </source>
</evidence>
<evidence type="ECO:0000256" key="1">
    <source>
        <dbReference type="ARBA" id="ARBA00004479"/>
    </source>
</evidence>
<dbReference type="InterPro" id="IPR050160">
    <property type="entry name" value="MHC/Immunoglobulin"/>
</dbReference>
<feature type="transmembrane region" description="Helical" evidence="13">
    <location>
        <begin position="212"/>
        <end position="237"/>
    </location>
</feature>
<dbReference type="PANTHER" id="PTHR19944:SF86">
    <property type="entry name" value="HLA CLASS II HISTOCOMPATIBILITY ANTIGEN, DR ALPHA CHAIN"/>
    <property type="match status" value="1"/>
</dbReference>
<gene>
    <name evidence="16" type="primary">LOC100705515</name>
</gene>
<evidence type="ECO:0000256" key="4">
    <source>
        <dbReference type="ARBA" id="ARBA00022729"/>
    </source>
</evidence>
<evidence type="ECO:0000256" key="2">
    <source>
        <dbReference type="ARBA" id="ARBA00007394"/>
    </source>
</evidence>
<dbReference type="Pfam" id="PF07654">
    <property type="entry name" value="C1-set"/>
    <property type="match status" value="1"/>
</dbReference>
<keyword evidence="4 14" id="KW-0732">Signal</keyword>
<proteinExistence type="inferred from homology"/>
<evidence type="ECO:0000256" key="8">
    <source>
        <dbReference type="ARBA" id="ARBA00023136"/>
    </source>
</evidence>
<dbReference type="RefSeq" id="XP_013130407.2">
    <property type="nucleotide sequence ID" value="XM_013274953.3"/>
</dbReference>
<feature type="signal peptide" evidence="14">
    <location>
        <begin position="1"/>
        <end position="18"/>
    </location>
</feature>
<dbReference type="Gene3D" id="3.10.320.10">
    <property type="entry name" value="Class II Histocompatibility Antigen, M Beta Chain, Chain B, domain 1"/>
    <property type="match status" value="1"/>
</dbReference>
<dbReference type="SMART" id="SM00407">
    <property type="entry name" value="IGc1"/>
    <property type="match status" value="1"/>
</dbReference>
<dbReference type="InterPro" id="IPR014745">
    <property type="entry name" value="MHC_II_a/b_N"/>
</dbReference>
<dbReference type="GO" id="GO:0002250">
    <property type="term" value="P:adaptive immune response"/>
    <property type="evidence" value="ECO:0007669"/>
    <property type="project" value="UniProtKB-KW"/>
</dbReference>